<accession>A0A841JAA4</accession>
<comment type="caution">
    <text evidence="1">The sequence shown here is derived from an EMBL/GenBank/DDBJ whole genome shotgun (WGS) entry which is preliminary data.</text>
</comment>
<reference evidence="1 2" key="1">
    <citation type="submission" date="2020-08" db="EMBL/GenBank/DDBJ databases">
        <title>Genomic Encyclopedia of Type Strains, Phase IV (KMG-V): Genome sequencing to study the core and pangenomes of soil and plant-associated prokaryotes.</title>
        <authorList>
            <person name="Whitman W."/>
        </authorList>
    </citation>
    <scope>NUCLEOTIDE SEQUENCE [LARGE SCALE GENOMIC DNA]</scope>
    <source>
        <strain evidence="1 2">MP601</strain>
    </source>
</reference>
<proteinExistence type="predicted"/>
<protein>
    <submittedName>
        <fullName evidence="1">Uncharacterized protein</fullName>
    </submittedName>
</protein>
<dbReference type="RefSeq" id="WP_183585633.1">
    <property type="nucleotide sequence ID" value="NZ_JACHCA010000002.1"/>
</dbReference>
<dbReference type="EMBL" id="JACHCA010000002">
    <property type="protein sequence ID" value="MBB6126536.1"/>
    <property type="molecule type" value="Genomic_DNA"/>
</dbReference>
<dbReference type="AlphaFoldDB" id="A0A841JAA4"/>
<evidence type="ECO:0000313" key="1">
    <source>
        <dbReference type="EMBL" id="MBB6126536.1"/>
    </source>
</evidence>
<name>A0A841JAA4_9SPHI</name>
<gene>
    <name evidence="1" type="ORF">HDF22_000641</name>
</gene>
<organism evidence="1 2">
    <name type="scientific">Mucilaginibacter lappiensis</name>
    <dbReference type="NCBI Taxonomy" id="354630"/>
    <lineage>
        <taxon>Bacteria</taxon>
        <taxon>Pseudomonadati</taxon>
        <taxon>Bacteroidota</taxon>
        <taxon>Sphingobacteriia</taxon>
        <taxon>Sphingobacteriales</taxon>
        <taxon>Sphingobacteriaceae</taxon>
        <taxon>Mucilaginibacter</taxon>
    </lineage>
</organism>
<dbReference type="Proteomes" id="UP000548326">
    <property type="component" value="Unassembled WGS sequence"/>
</dbReference>
<sequence>MKHAFIFGTSIFLSRQNTLTYTDGDKSTEFLKVLAFYKHERGSEDQSLVIDANITTLSGEVIKISGNKLESGPSSVHVETDANRVWVFQTGHHEPVLDVYQLNEHEFHGLGSHIVNEIGVQQPDAVLTIKGNFKVDGAHFMIENEKMFINHNGFANGVENAHEGILLSAGEPTH</sequence>
<evidence type="ECO:0000313" key="2">
    <source>
        <dbReference type="Proteomes" id="UP000548326"/>
    </source>
</evidence>